<evidence type="ECO:0000256" key="1">
    <source>
        <dbReference type="SAM" id="SignalP"/>
    </source>
</evidence>
<organism evidence="2">
    <name type="scientific">Ixodes ricinus</name>
    <name type="common">Common tick</name>
    <name type="synonym">Acarus ricinus</name>
    <dbReference type="NCBI Taxonomy" id="34613"/>
    <lineage>
        <taxon>Eukaryota</taxon>
        <taxon>Metazoa</taxon>
        <taxon>Ecdysozoa</taxon>
        <taxon>Arthropoda</taxon>
        <taxon>Chelicerata</taxon>
        <taxon>Arachnida</taxon>
        <taxon>Acari</taxon>
        <taxon>Parasitiformes</taxon>
        <taxon>Ixodida</taxon>
        <taxon>Ixodoidea</taxon>
        <taxon>Ixodidae</taxon>
        <taxon>Ixodinae</taxon>
        <taxon>Ixodes</taxon>
    </lineage>
</organism>
<sequence length="68" mass="7757">MVIMTLLLAWFASYTVLNNEQGGLGFYQLGVQGLLRVQGPRVKANNFRNGRNSGTFKQINQFFFSFCF</sequence>
<dbReference type="EMBL" id="GIFC01000339">
    <property type="protein sequence ID" value="MXU82422.1"/>
    <property type="molecule type" value="Transcribed_RNA"/>
</dbReference>
<reference evidence="2" key="1">
    <citation type="submission" date="2019-12" db="EMBL/GenBank/DDBJ databases">
        <title>An insight into the sialome of adult female Ixodes ricinus ticks feeding for 6 days.</title>
        <authorList>
            <person name="Perner J."/>
            <person name="Ribeiro J.M.C."/>
        </authorList>
    </citation>
    <scope>NUCLEOTIDE SEQUENCE</scope>
    <source>
        <strain evidence="2">Semi-engorged</strain>
        <tissue evidence="2">Salivary glands</tissue>
    </source>
</reference>
<feature type="signal peptide" evidence="1">
    <location>
        <begin position="1"/>
        <end position="18"/>
    </location>
</feature>
<protein>
    <submittedName>
        <fullName evidence="2">Putative secreted protein</fullName>
    </submittedName>
</protein>
<accession>A0A6B0TR93</accession>
<keyword evidence="1" id="KW-0732">Signal</keyword>
<dbReference type="AlphaFoldDB" id="A0A6B0TR93"/>
<feature type="chain" id="PRO_5025522344" evidence="1">
    <location>
        <begin position="19"/>
        <end position="68"/>
    </location>
</feature>
<proteinExistence type="predicted"/>
<name>A0A6B0TR93_IXORI</name>
<evidence type="ECO:0000313" key="2">
    <source>
        <dbReference type="EMBL" id="MXU82422.1"/>
    </source>
</evidence>